<dbReference type="SUPFAM" id="SSF54001">
    <property type="entry name" value="Cysteine proteinases"/>
    <property type="match status" value="1"/>
</dbReference>
<dbReference type="AlphaFoldDB" id="A0A5K7YPE5"/>
<reference evidence="4 5" key="1">
    <citation type="submission" date="2019-11" db="EMBL/GenBank/DDBJ databases">
        <title>Comparative genomics of hydrocarbon-degrading Desulfosarcina strains.</title>
        <authorList>
            <person name="Watanabe M."/>
            <person name="Kojima H."/>
            <person name="Fukui M."/>
        </authorList>
    </citation>
    <scope>NUCLEOTIDE SEQUENCE [LARGE SCALE GENOMIC DNA]</scope>
    <source>
        <strain evidence="4 5">PL12</strain>
    </source>
</reference>
<dbReference type="InterPro" id="IPR025403">
    <property type="entry name" value="TgpA-like_C"/>
</dbReference>
<dbReference type="SMART" id="SM00460">
    <property type="entry name" value="TGc"/>
    <property type="match status" value="1"/>
</dbReference>
<protein>
    <submittedName>
        <fullName evidence="4">Protein-glutamine gamma-glutamyltransferase</fullName>
    </submittedName>
</protein>
<dbReference type="OrthoDB" id="9804872at2"/>
<gene>
    <name evidence="4" type="primary">tgpA</name>
    <name evidence="4" type="ORF">DSCA_55920</name>
</gene>
<name>A0A5K7YPE5_9BACT</name>
<dbReference type="KEGG" id="dalk:DSCA_55920"/>
<feature type="transmembrane region" description="Helical" evidence="2">
    <location>
        <begin position="124"/>
        <end position="142"/>
    </location>
</feature>
<dbReference type="Pfam" id="PF13559">
    <property type="entry name" value="DUF4129"/>
    <property type="match status" value="1"/>
</dbReference>
<dbReference type="Pfam" id="PF11992">
    <property type="entry name" value="TgpA_N"/>
    <property type="match status" value="1"/>
</dbReference>
<evidence type="ECO:0000256" key="2">
    <source>
        <dbReference type="SAM" id="Phobius"/>
    </source>
</evidence>
<sequence length="669" mass="74196">MKSQPVRPLIFALIVAMAPLVFQLPWWAVGWCAACWGYGGVRDWRRWPLPSRGFLLAGFVVGMAAVLLSAGLRFDGGDFITLLAVMAGVKPLEITSRRDSMVTVFLAYFLTITSLFVFENLSMTLYLFVSVWTATGVLIHVNDPDGAIRRQMRLAAGLVMGAVPLMVLLFLFFPRLSGSFWGSPWAGHSRSGFSDTMRIGDVSRLVLVDEPAFSVSFDSPLPDADQRYWRGIVFQRFDGVTWHPDRQPLPRREAVGGDALSRYTVMLEPHGHRHLFALDLPATANPVATILDDHTLVVRRPVRQRFRYGAASFLDYTQNSSDPPGGAALQLPANRNPRAIALGGRLARDHGAPEAVVAAALDFFRKNGFAYTLQPGRLGIDAVDAFLFAGRKGFCEHFASAFTVLMRAAGVPTRMVGGYQGGTWNALGNFLTIRHSDAHVWCEVWLAGRGWVRVDPTVAVAPERIDAGIGGALGAEGLLGFLNRNRGNRLTRWTEVLRQTWEAVNIRWNMWFMGFSAEDQIALLKALGLSMGRRGGWLPVMVLPSSFLALVILVVRMRRQSSRREPADEAWRLYGRFLEKMARIGMPKAPHQGPADYVRLVAARCPALKREVADITGCYIGLRYGRGNQGHSLKVFRQHVRRFRPEKRIGRGQRAGCRGGSPGEKKGKD</sequence>
<feature type="region of interest" description="Disordered" evidence="1">
    <location>
        <begin position="647"/>
        <end position="669"/>
    </location>
</feature>
<dbReference type="InterPro" id="IPR038765">
    <property type="entry name" value="Papain-like_cys_pep_sf"/>
</dbReference>
<evidence type="ECO:0000256" key="1">
    <source>
        <dbReference type="SAM" id="MobiDB-lite"/>
    </source>
</evidence>
<accession>A0A5K7YPE5</accession>
<feature type="transmembrane region" description="Helical" evidence="2">
    <location>
        <begin position="154"/>
        <end position="173"/>
    </location>
</feature>
<organism evidence="4 5">
    <name type="scientific">Desulfosarcina alkanivorans</name>
    <dbReference type="NCBI Taxonomy" id="571177"/>
    <lineage>
        <taxon>Bacteria</taxon>
        <taxon>Pseudomonadati</taxon>
        <taxon>Thermodesulfobacteriota</taxon>
        <taxon>Desulfobacteria</taxon>
        <taxon>Desulfobacterales</taxon>
        <taxon>Desulfosarcinaceae</taxon>
        <taxon>Desulfosarcina</taxon>
    </lineage>
</organism>
<feature type="domain" description="Transglutaminase-like" evidence="3">
    <location>
        <begin position="387"/>
        <end position="458"/>
    </location>
</feature>
<dbReference type="InterPro" id="IPR002931">
    <property type="entry name" value="Transglutaminase-like"/>
</dbReference>
<feature type="transmembrane region" description="Helical" evidence="2">
    <location>
        <begin position="536"/>
        <end position="555"/>
    </location>
</feature>
<evidence type="ECO:0000313" key="4">
    <source>
        <dbReference type="EMBL" id="BBO71662.1"/>
    </source>
</evidence>
<dbReference type="GO" id="GO:0016740">
    <property type="term" value="F:transferase activity"/>
    <property type="evidence" value="ECO:0007669"/>
    <property type="project" value="UniProtKB-KW"/>
</dbReference>
<dbReference type="RefSeq" id="WP_155319462.1">
    <property type="nucleotide sequence ID" value="NZ_AP021874.1"/>
</dbReference>
<dbReference type="Gene3D" id="3.10.620.30">
    <property type="match status" value="1"/>
</dbReference>
<evidence type="ECO:0000313" key="5">
    <source>
        <dbReference type="Proteomes" id="UP000427906"/>
    </source>
</evidence>
<dbReference type="InterPro" id="IPR021878">
    <property type="entry name" value="TgpA_N"/>
</dbReference>
<dbReference type="Pfam" id="PF01841">
    <property type="entry name" value="Transglut_core"/>
    <property type="match status" value="1"/>
</dbReference>
<keyword evidence="4" id="KW-0808">Transferase</keyword>
<dbReference type="EMBL" id="AP021874">
    <property type="protein sequence ID" value="BBO71662.1"/>
    <property type="molecule type" value="Genomic_DNA"/>
</dbReference>
<keyword evidence="5" id="KW-1185">Reference proteome</keyword>
<dbReference type="PANTHER" id="PTHR42736:SF1">
    <property type="entry name" value="PROTEIN-GLUTAMINE GAMMA-GLUTAMYLTRANSFERASE"/>
    <property type="match status" value="1"/>
</dbReference>
<keyword evidence="2" id="KW-1133">Transmembrane helix</keyword>
<keyword evidence="2" id="KW-0812">Transmembrane</keyword>
<keyword evidence="2" id="KW-0472">Membrane</keyword>
<feature type="transmembrane region" description="Helical" evidence="2">
    <location>
        <begin position="54"/>
        <end position="72"/>
    </location>
</feature>
<dbReference type="Proteomes" id="UP000427906">
    <property type="component" value="Chromosome"/>
</dbReference>
<proteinExistence type="predicted"/>
<dbReference type="PANTHER" id="PTHR42736">
    <property type="entry name" value="PROTEIN-GLUTAMINE GAMMA-GLUTAMYLTRANSFERASE"/>
    <property type="match status" value="1"/>
</dbReference>
<feature type="transmembrane region" description="Helical" evidence="2">
    <location>
        <begin position="100"/>
        <end position="118"/>
    </location>
</feature>
<dbReference type="InterPro" id="IPR052901">
    <property type="entry name" value="Bact_TGase-like"/>
</dbReference>
<evidence type="ECO:0000259" key="3">
    <source>
        <dbReference type="SMART" id="SM00460"/>
    </source>
</evidence>